<reference evidence="3" key="1">
    <citation type="journal article" date="2020" name="Stud. Mycol.">
        <title>101 Dothideomycetes genomes: a test case for predicting lifestyles and emergence of pathogens.</title>
        <authorList>
            <person name="Haridas S."/>
            <person name="Albert R."/>
            <person name="Binder M."/>
            <person name="Bloem J."/>
            <person name="Labutti K."/>
            <person name="Salamov A."/>
            <person name="Andreopoulos B."/>
            <person name="Baker S."/>
            <person name="Barry K."/>
            <person name="Bills G."/>
            <person name="Bluhm B."/>
            <person name="Cannon C."/>
            <person name="Castanera R."/>
            <person name="Culley D."/>
            <person name="Daum C."/>
            <person name="Ezra D."/>
            <person name="Gonzalez J."/>
            <person name="Henrissat B."/>
            <person name="Kuo A."/>
            <person name="Liang C."/>
            <person name="Lipzen A."/>
            <person name="Lutzoni F."/>
            <person name="Magnuson J."/>
            <person name="Mondo S."/>
            <person name="Nolan M."/>
            <person name="Ohm R."/>
            <person name="Pangilinan J."/>
            <person name="Park H.-J."/>
            <person name="Ramirez L."/>
            <person name="Alfaro M."/>
            <person name="Sun H."/>
            <person name="Tritt A."/>
            <person name="Yoshinaga Y."/>
            <person name="Zwiers L.-H."/>
            <person name="Turgeon B."/>
            <person name="Goodwin S."/>
            <person name="Spatafora J."/>
            <person name="Crous P."/>
            <person name="Grigoriev I."/>
        </authorList>
    </citation>
    <scope>NUCLEOTIDE SEQUENCE</scope>
    <source>
        <strain evidence="3">CBS 122681</strain>
    </source>
</reference>
<dbReference type="SUPFAM" id="SSF57667">
    <property type="entry name" value="beta-beta-alpha zinc fingers"/>
    <property type="match status" value="1"/>
</dbReference>
<dbReference type="InterPro" id="IPR036236">
    <property type="entry name" value="Znf_C2H2_sf"/>
</dbReference>
<dbReference type="Proteomes" id="UP000799324">
    <property type="component" value="Unassembled WGS sequence"/>
</dbReference>
<evidence type="ECO:0000313" key="4">
    <source>
        <dbReference type="Proteomes" id="UP000799324"/>
    </source>
</evidence>
<evidence type="ECO:0000313" key="3">
    <source>
        <dbReference type="EMBL" id="KAF2655880.1"/>
    </source>
</evidence>
<dbReference type="AlphaFoldDB" id="A0A6A6T7X4"/>
<dbReference type="InterPro" id="IPR013087">
    <property type="entry name" value="Znf_C2H2_type"/>
</dbReference>
<name>A0A6A6T7X4_9PLEO</name>
<keyword evidence="1" id="KW-0479">Metal-binding</keyword>
<keyword evidence="4" id="KW-1185">Reference proteome</keyword>
<sequence>MQALFNTVVHAPTSPSHLRMHDVIPMEPTERTKMPNSLTASLPNLPNAHCGNGYDRAHAVDTHFDFSTHCHFRTITKTTYICTYQQCNKQFARIYDLHRHHRTIHQRQAQFPCRWPGCPRQAKAFGRKDKRDDHERKKHGNAIHRRASMQAPIQQSHLDVYAPVMETMIEDVSLGNAKQGWDNIFDFSLV</sequence>
<protein>
    <recommendedName>
        <fullName evidence="2">C2H2-type domain-containing protein</fullName>
    </recommendedName>
</protein>
<evidence type="ECO:0000256" key="1">
    <source>
        <dbReference type="PROSITE-ProRule" id="PRU00042"/>
    </source>
</evidence>
<dbReference type="GO" id="GO:0008270">
    <property type="term" value="F:zinc ion binding"/>
    <property type="evidence" value="ECO:0007669"/>
    <property type="project" value="UniProtKB-KW"/>
</dbReference>
<keyword evidence="1" id="KW-0863">Zinc-finger</keyword>
<dbReference type="EMBL" id="MU004343">
    <property type="protein sequence ID" value="KAF2655880.1"/>
    <property type="molecule type" value="Genomic_DNA"/>
</dbReference>
<dbReference type="PROSITE" id="PS00028">
    <property type="entry name" value="ZINC_FINGER_C2H2_1"/>
    <property type="match status" value="1"/>
</dbReference>
<accession>A0A6A6T7X4</accession>
<feature type="domain" description="C2H2-type" evidence="2">
    <location>
        <begin position="80"/>
        <end position="110"/>
    </location>
</feature>
<evidence type="ECO:0000259" key="2">
    <source>
        <dbReference type="PROSITE" id="PS50157"/>
    </source>
</evidence>
<dbReference type="Gene3D" id="3.30.160.60">
    <property type="entry name" value="Classic Zinc Finger"/>
    <property type="match status" value="1"/>
</dbReference>
<dbReference type="OrthoDB" id="2687452at2759"/>
<proteinExistence type="predicted"/>
<gene>
    <name evidence="3" type="ORF">K491DRAFT_407247</name>
</gene>
<keyword evidence="1" id="KW-0862">Zinc</keyword>
<dbReference type="PROSITE" id="PS50157">
    <property type="entry name" value="ZINC_FINGER_C2H2_2"/>
    <property type="match status" value="1"/>
</dbReference>
<dbReference type="SMART" id="SM00355">
    <property type="entry name" value="ZnF_C2H2"/>
    <property type="match status" value="2"/>
</dbReference>
<organism evidence="3 4">
    <name type="scientific">Lophiostoma macrostomum CBS 122681</name>
    <dbReference type="NCBI Taxonomy" id="1314788"/>
    <lineage>
        <taxon>Eukaryota</taxon>
        <taxon>Fungi</taxon>
        <taxon>Dikarya</taxon>
        <taxon>Ascomycota</taxon>
        <taxon>Pezizomycotina</taxon>
        <taxon>Dothideomycetes</taxon>
        <taxon>Pleosporomycetidae</taxon>
        <taxon>Pleosporales</taxon>
        <taxon>Lophiostomataceae</taxon>
        <taxon>Lophiostoma</taxon>
    </lineage>
</organism>